<gene>
    <name evidence="1" type="ORF">METZ01_LOCUS309878</name>
</gene>
<feature type="non-terminal residue" evidence="1">
    <location>
        <position position="31"/>
    </location>
</feature>
<sequence>MTETYKKLVGNGYSRDFRSIAEVVESELVDP</sequence>
<organism evidence="1">
    <name type="scientific">marine metagenome</name>
    <dbReference type="NCBI Taxonomy" id="408172"/>
    <lineage>
        <taxon>unclassified sequences</taxon>
        <taxon>metagenomes</taxon>
        <taxon>ecological metagenomes</taxon>
    </lineage>
</organism>
<proteinExistence type="predicted"/>
<accession>A0A382N770</accession>
<dbReference type="EMBL" id="UINC01098479">
    <property type="protein sequence ID" value="SVC57024.1"/>
    <property type="molecule type" value="Genomic_DNA"/>
</dbReference>
<protein>
    <submittedName>
        <fullName evidence="1">Uncharacterized protein</fullName>
    </submittedName>
</protein>
<evidence type="ECO:0000313" key="1">
    <source>
        <dbReference type="EMBL" id="SVC57024.1"/>
    </source>
</evidence>
<dbReference type="AlphaFoldDB" id="A0A382N770"/>
<name>A0A382N770_9ZZZZ</name>
<reference evidence="1" key="1">
    <citation type="submission" date="2018-05" db="EMBL/GenBank/DDBJ databases">
        <authorList>
            <person name="Lanie J.A."/>
            <person name="Ng W.-L."/>
            <person name="Kazmierczak K.M."/>
            <person name="Andrzejewski T.M."/>
            <person name="Davidsen T.M."/>
            <person name="Wayne K.J."/>
            <person name="Tettelin H."/>
            <person name="Glass J.I."/>
            <person name="Rusch D."/>
            <person name="Podicherti R."/>
            <person name="Tsui H.-C.T."/>
            <person name="Winkler M.E."/>
        </authorList>
    </citation>
    <scope>NUCLEOTIDE SEQUENCE</scope>
</reference>